<feature type="chain" id="PRO_5011461427" description="Entericidin EcnAB" evidence="2">
    <location>
        <begin position="20"/>
        <end position="76"/>
    </location>
</feature>
<dbReference type="PROSITE" id="PS51257">
    <property type="entry name" value="PROKAR_LIPOPROTEIN"/>
    <property type="match status" value="1"/>
</dbReference>
<keyword evidence="2" id="KW-0732">Signal</keyword>
<proteinExistence type="predicted"/>
<dbReference type="OrthoDB" id="9181810at2"/>
<feature type="compositionally biased region" description="Basic and acidic residues" evidence="1">
    <location>
        <begin position="52"/>
        <end position="76"/>
    </location>
</feature>
<evidence type="ECO:0000256" key="1">
    <source>
        <dbReference type="SAM" id="MobiDB-lite"/>
    </source>
</evidence>
<feature type="signal peptide" evidence="2">
    <location>
        <begin position="1"/>
        <end position="19"/>
    </location>
</feature>
<reference evidence="4" key="1">
    <citation type="submission" date="2016-10" db="EMBL/GenBank/DDBJ databases">
        <authorList>
            <person name="Varghese N."/>
            <person name="Submissions S."/>
        </authorList>
    </citation>
    <scope>NUCLEOTIDE SEQUENCE [LARGE SCALE GENOMIC DNA]</scope>
    <source>
        <strain evidence="4">EPL6</strain>
    </source>
</reference>
<dbReference type="Proteomes" id="UP000198552">
    <property type="component" value="Unassembled WGS sequence"/>
</dbReference>
<evidence type="ECO:0000313" key="4">
    <source>
        <dbReference type="Proteomes" id="UP000198552"/>
    </source>
</evidence>
<evidence type="ECO:0008006" key="5">
    <source>
        <dbReference type="Google" id="ProtNLM"/>
    </source>
</evidence>
<evidence type="ECO:0000313" key="3">
    <source>
        <dbReference type="EMBL" id="SDM17867.1"/>
    </source>
</evidence>
<keyword evidence="4" id="KW-1185">Reference proteome</keyword>
<organism evidence="3 4">
    <name type="scientific">Oryzisolibacter propanilivorax</name>
    <dbReference type="NCBI Taxonomy" id="1527607"/>
    <lineage>
        <taxon>Bacteria</taxon>
        <taxon>Pseudomonadati</taxon>
        <taxon>Pseudomonadota</taxon>
        <taxon>Betaproteobacteria</taxon>
        <taxon>Burkholderiales</taxon>
        <taxon>Comamonadaceae</taxon>
        <taxon>Oryzisolibacter</taxon>
    </lineage>
</organism>
<dbReference type="STRING" id="1527607.SAMN05428957_1035"/>
<gene>
    <name evidence="3" type="ORF">SAMN05428957_1035</name>
</gene>
<dbReference type="RefSeq" id="WP_091568583.1">
    <property type="nucleotide sequence ID" value="NZ_FNHP01000003.1"/>
</dbReference>
<name>A0A1G9R4W1_9BURK</name>
<protein>
    <recommendedName>
        <fullName evidence="5">Entericidin EcnAB</fullName>
    </recommendedName>
</protein>
<evidence type="ECO:0000256" key="2">
    <source>
        <dbReference type="SAM" id="SignalP"/>
    </source>
</evidence>
<dbReference type="EMBL" id="FNHP01000003">
    <property type="protein sequence ID" value="SDM17867.1"/>
    <property type="molecule type" value="Genomic_DNA"/>
</dbReference>
<sequence>MTKPLHLALLCAALGAGLAGCSTWTAFKQDARDVGQSAGRGVERAGQATGRGLEKAGEATGRGIEKAGEKIQEISK</sequence>
<feature type="region of interest" description="Disordered" evidence="1">
    <location>
        <begin position="35"/>
        <end position="76"/>
    </location>
</feature>
<accession>A0A1G9R4W1</accession>
<dbReference type="AlphaFoldDB" id="A0A1G9R4W1"/>